<evidence type="ECO:0000313" key="2">
    <source>
        <dbReference type="Proteomes" id="UP001212821"/>
    </source>
</evidence>
<name>A0ABY7QH94_9ACTN</name>
<organism evidence="1 2">
    <name type="scientific">Kitasatospora cathayae</name>
    <dbReference type="NCBI Taxonomy" id="3004092"/>
    <lineage>
        <taxon>Bacteria</taxon>
        <taxon>Bacillati</taxon>
        <taxon>Actinomycetota</taxon>
        <taxon>Actinomycetes</taxon>
        <taxon>Kitasatosporales</taxon>
        <taxon>Streptomycetaceae</taxon>
        <taxon>Kitasatospora</taxon>
    </lineage>
</organism>
<dbReference type="EMBL" id="CP115453">
    <property type="protein sequence ID" value="WBP92219.1"/>
    <property type="molecule type" value="Genomic_DNA"/>
</dbReference>
<reference evidence="1 2" key="1">
    <citation type="submission" date="2022-12" db="EMBL/GenBank/DDBJ databases">
        <title>HUAS 3-15.</title>
        <authorList>
            <person name="Mo P."/>
        </authorList>
    </citation>
    <scope>NUCLEOTIDE SEQUENCE [LARGE SCALE GENOMIC DNA]</scope>
    <source>
        <strain evidence="1 2">HUAS 3-15</strain>
        <plasmid evidence="1 2">punmamed4</plasmid>
    </source>
</reference>
<geneLocation type="plasmid" evidence="1 2">
    <name>punmamed4</name>
</geneLocation>
<sequence length="84" mass="9543">MSENEDDTTQTELERLASEAVDTQRRWFDAEAAWTQDSTNRERYEAFIAVGLQLHNHPYWAAAGGNRYEVQKAVREKAAPASDA</sequence>
<evidence type="ECO:0000313" key="1">
    <source>
        <dbReference type="EMBL" id="WBP92219.1"/>
    </source>
</evidence>
<dbReference type="RefSeq" id="WP_270151978.1">
    <property type="nucleotide sequence ID" value="NZ_CP115453.1"/>
</dbReference>
<accession>A0ABY7QH94</accession>
<proteinExistence type="predicted"/>
<protein>
    <submittedName>
        <fullName evidence="1">Uncharacterized protein</fullName>
    </submittedName>
</protein>
<gene>
    <name evidence="1" type="ORF">O1G21_41155</name>
</gene>
<keyword evidence="1" id="KW-0614">Plasmid</keyword>
<dbReference type="Proteomes" id="UP001212821">
    <property type="component" value="Plasmid punmamed4"/>
</dbReference>
<keyword evidence="2" id="KW-1185">Reference proteome</keyword>